<feature type="coiled-coil region" evidence="1">
    <location>
        <begin position="224"/>
        <end position="251"/>
    </location>
</feature>
<keyword evidence="1" id="KW-0175">Coiled coil</keyword>
<feature type="region of interest" description="Disordered" evidence="2">
    <location>
        <begin position="158"/>
        <end position="193"/>
    </location>
</feature>
<feature type="compositionally biased region" description="Basic residues" evidence="2">
    <location>
        <begin position="160"/>
        <end position="184"/>
    </location>
</feature>
<organism evidence="3 4">
    <name type="scientific">Vanrija pseudolonga</name>
    <dbReference type="NCBI Taxonomy" id="143232"/>
    <lineage>
        <taxon>Eukaryota</taxon>
        <taxon>Fungi</taxon>
        <taxon>Dikarya</taxon>
        <taxon>Basidiomycota</taxon>
        <taxon>Agaricomycotina</taxon>
        <taxon>Tremellomycetes</taxon>
        <taxon>Trichosporonales</taxon>
        <taxon>Trichosporonaceae</taxon>
        <taxon>Vanrija</taxon>
    </lineage>
</organism>
<name>A0AAF0XYV3_9TREE</name>
<reference evidence="3" key="1">
    <citation type="submission" date="2023-10" db="EMBL/GenBank/DDBJ databases">
        <authorList>
            <person name="Noh H."/>
        </authorList>
    </citation>
    <scope>NUCLEOTIDE SEQUENCE</scope>
    <source>
        <strain evidence="3">DUCC4014</strain>
    </source>
</reference>
<evidence type="ECO:0000256" key="2">
    <source>
        <dbReference type="SAM" id="MobiDB-lite"/>
    </source>
</evidence>
<evidence type="ECO:0000313" key="4">
    <source>
        <dbReference type="Proteomes" id="UP000827549"/>
    </source>
</evidence>
<dbReference type="RefSeq" id="XP_062622445.1">
    <property type="nucleotide sequence ID" value="XM_062766461.1"/>
</dbReference>
<dbReference type="AlphaFoldDB" id="A0AAF0XYV3"/>
<dbReference type="EMBL" id="CP086714">
    <property type="protein sequence ID" value="WOO76413.1"/>
    <property type="molecule type" value="Genomic_DNA"/>
</dbReference>
<gene>
    <name evidence="3" type="ORF">LOC62_01G000034</name>
</gene>
<evidence type="ECO:0000313" key="3">
    <source>
        <dbReference type="EMBL" id="WOO76413.1"/>
    </source>
</evidence>
<dbReference type="Gene3D" id="1.10.287.1490">
    <property type="match status" value="1"/>
</dbReference>
<accession>A0AAF0XYV3</accession>
<protein>
    <submittedName>
        <fullName evidence="3">Uncharacterized protein</fullName>
    </submittedName>
</protein>
<evidence type="ECO:0000256" key="1">
    <source>
        <dbReference type="SAM" id="Coils"/>
    </source>
</evidence>
<keyword evidence="4" id="KW-1185">Reference proteome</keyword>
<proteinExistence type="predicted"/>
<sequence>MAQSQPPSLPAAYRHLDPVYKDVDAKQALLGGGVAIQEWDKTYQWSFLHHVLRVPGMQRVFPRPSVLPDNNGEPRTISGFLYMHADLECSVAKRNNWPTLVSYVDQNPKTGLWQLSPCLWCRLEATHCPCPIQHMPVQVGAGLGQDLLIHIKDIPALAKRTPKQQPKKKPALAHNTRRRKRRRSASVSSAGSSVVEVEAPDPLAAVRVKVQRLETVLASLHGRIDCANTANDALKKDNADLKKKVKDVTTENDVLRGMVKKTGDEHAELKDSVIKIANATTMLGGSMRKNTDDIGAIQATLQKAMQDIGVLNATMQKAGAPPQPDPSMSFRLQSLEEKVHGLVNERTAMQG</sequence>
<dbReference type="GeneID" id="87803296"/>
<dbReference type="Proteomes" id="UP000827549">
    <property type="component" value="Chromosome 1"/>
</dbReference>